<dbReference type="PANTHER" id="PTHR12903">
    <property type="entry name" value="MITOCHONDRIAL RIBOSOMAL PROTEIN L24"/>
    <property type="match status" value="1"/>
</dbReference>
<dbReference type="InterPro" id="IPR008991">
    <property type="entry name" value="Translation_prot_SH3-like_sf"/>
</dbReference>
<dbReference type="CDD" id="cd06089">
    <property type="entry name" value="KOW_RPL26"/>
    <property type="match status" value="1"/>
</dbReference>
<comment type="function">
    <text evidence="5">One of the proteins that surrounds the polypeptide exit tunnel on the outside of the subunit.</text>
</comment>
<dbReference type="SMART" id="SM00739">
    <property type="entry name" value="KOW"/>
    <property type="match status" value="1"/>
</dbReference>
<dbReference type="AlphaFoldDB" id="A0A2H0TDY3"/>
<dbReference type="GO" id="GO:1990904">
    <property type="term" value="C:ribonucleoprotein complex"/>
    <property type="evidence" value="ECO:0007669"/>
    <property type="project" value="UniProtKB-KW"/>
</dbReference>
<reference evidence="9" key="1">
    <citation type="submission" date="2017-09" db="EMBL/GenBank/DDBJ databases">
        <title>Depth-based differentiation of microbial function through sediment-hosted aquifers and enrichment of novel symbionts in the deep terrestrial subsurface.</title>
        <authorList>
            <person name="Probst A.J."/>
            <person name="Ladd B."/>
            <person name="Jarett J.K."/>
            <person name="Geller-Mcgrath D.E."/>
            <person name="Sieber C.M.K."/>
            <person name="Emerson J.B."/>
            <person name="Anantharaman K."/>
            <person name="Thomas B.C."/>
            <person name="Malmstrom R."/>
            <person name="Stieglmeier M."/>
            <person name="Klingl A."/>
            <person name="Woyke T."/>
            <person name="Ryan C.M."/>
            <person name="Banfield J.F."/>
        </authorList>
    </citation>
    <scope>NUCLEOTIDE SEQUENCE [LARGE SCALE GENOMIC DNA]</scope>
</reference>
<evidence type="ECO:0000256" key="6">
    <source>
        <dbReference type="RuleBase" id="RU003477"/>
    </source>
</evidence>
<evidence type="ECO:0000256" key="5">
    <source>
        <dbReference type="HAMAP-Rule" id="MF_01326"/>
    </source>
</evidence>
<proteinExistence type="inferred from homology"/>
<dbReference type="GO" id="GO:0003735">
    <property type="term" value="F:structural constituent of ribosome"/>
    <property type="evidence" value="ECO:0007669"/>
    <property type="project" value="InterPro"/>
</dbReference>
<dbReference type="GO" id="GO:0006412">
    <property type="term" value="P:translation"/>
    <property type="evidence" value="ECO:0007669"/>
    <property type="project" value="UniProtKB-UniRule"/>
</dbReference>
<dbReference type="GO" id="GO:0019843">
    <property type="term" value="F:rRNA binding"/>
    <property type="evidence" value="ECO:0007669"/>
    <property type="project" value="UniProtKB-UniRule"/>
</dbReference>
<dbReference type="GO" id="GO:0005840">
    <property type="term" value="C:ribosome"/>
    <property type="evidence" value="ECO:0007669"/>
    <property type="project" value="UniProtKB-KW"/>
</dbReference>
<evidence type="ECO:0000256" key="4">
    <source>
        <dbReference type="ARBA" id="ARBA00035206"/>
    </source>
</evidence>
<dbReference type="PROSITE" id="PS01108">
    <property type="entry name" value="RIBOSOMAL_L24"/>
    <property type="match status" value="1"/>
</dbReference>
<evidence type="ECO:0000259" key="7">
    <source>
        <dbReference type="SMART" id="SM00739"/>
    </source>
</evidence>
<organism evidence="8 9">
    <name type="scientific">Candidatus Niyogibacteria bacterium CG10_big_fil_rev_8_21_14_0_10_46_36</name>
    <dbReference type="NCBI Taxonomy" id="1974726"/>
    <lineage>
        <taxon>Bacteria</taxon>
        <taxon>Candidatus Niyogiibacteriota</taxon>
    </lineage>
</organism>
<comment type="subunit">
    <text evidence="5">Part of the 50S ribosomal subunit.</text>
</comment>
<keyword evidence="2 5" id="KW-0689">Ribosomal protein</keyword>
<dbReference type="Pfam" id="PF17136">
    <property type="entry name" value="ribosomal_L24"/>
    <property type="match status" value="1"/>
</dbReference>
<dbReference type="Proteomes" id="UP000231503">
    <property type="component" value="Unassembled WGS sequence"/>
</dbReference>
<gene>
    <name evidence="5" type="primary">rplX</name>
    <name evidence="8" type="ORF">COU47_01600</name>
</gene>
<sequence length="107" mass="11831">MTTAKLKIKKGDTVKVLSGKDKGKTGKVAGTFPKDERIIVENINMQTRHRRPRRQGQKGEKVSLAMPIHASNVLVVCGSCGKPTRIGYQVGQDKKKVRSCKKCKNLI</sequence>
<comment type="function">
    <text evidence="5">One of two assembly initiator proteins, it binds directly to the 5'-end of the 23S rRNA, where it nucleates assembly of the 50S subunit.</text>
</comment>
<keyword evidence="5" id="KW-0699">rRNA-binding</keyword>
<comment type="caution">
    <text evidence="8">The sequence shown here is derived from an EMBL/GenBank/DDBJ whole genome shotgun (WGS) entry which is preliminary data.</text>
</comment>
<dbReference type="InterPro" id="IPR005825">
    <property type="entry name" value="Ribosomal_uL24_CS"/>
</dbReference>
<evidence type="ECO:0000256" key="3">
    <source>
        <dbReference type="ARBA" id="ARBA00023274"/>
    </source>
</evidence>
<dbReference type="InterPro" id="IPR014722">
    <property type="entry name" value="Rib_uL2_dom2"/>
</dbReference>
<dbReference type="InterPro" id="IPR005824">
    <property type="entry name" value="KOW"/>
</dbReference>
<dbReference type="InterPro" id="IPR003256">
    <property type="entry name" value="Ribosomal_uL24"/>
</dbReference>
<dbReference type="SUPFAM" id="SSF50104">
    <property type="entry name" value="Translation proteins SH3-like domain"/>
    <property type="match status" value="1"/>
</dbReference>
<evidence type="ECO:0000256" key="2">
    <source>
        <dbReference type="ARBA" id="ARBA00022980"/>
    </source>
</evidence>
<dbReference type="HAMAP" id="MF_01326_B">
    <property type="entry name" value="Ribosomal_uL24_B"/>
    <property type="match status" value="1"/>
</dbReference>
<accession>A0A2H0TDY3</accession>
<comment type="similarity">
    <text evidence="1 5 6">Belongs to the universal ribosomal protein uL24 family.</text>
</comment>
<keyword evidence="3 5" id="KW-0687">Ribonucleoprotein</keyword>
<dbReference type="Pfam" id="PF00467">
    <property type="entry name" value="KOW"/>
    <property type="match status" value="1"/>
</dbReference>
<name>A0A2H0TDY3_9BACT</name>
<protein>
    <recommendedName>
        <fullName evidence="4 5">Large ribosomal subunit protein uL24</fullName>
    </recommendedName>
</protein>
<keyword evidence="5" id="KW-0694">RNA-binding</keyword>
<dbReference type="Gene3D" id="2.30.30.30">
    <property type="match status" value="1"/>
</dbReference>
<evidence type="ECO:0000313" key="8">
    <source>
        <dbReference type="EMBL" id="PIR69757.1"/>
    </source>
</evidence>
<dbReference type="NCBIfam" id="TIGR01079">
    <property type="entry name" value="rplX_bact"/>
    <property type="match status" value="1"/>
</dbReference>
<evidence type="ECO:0000313" key="9">
    <source>
        <dbReference type="Proteomes" id="UP000231503"/>
    </source>
</evidence>
<dbReference type="EMBL" id="PFCO01000003">
    <property type="protein sequence ID" value="PIR69757.1"/>
    <property type="molecule type" value="Genomic_DNA"/>
</dbReference>
<dbReference type="InterPro" id="IPR057264">
    <property type="entry name" value="Ribosomal_uL24_C"/>
</dbReference>
<evidence type="ECO:0000256" key="1">
    <source>
        <dbReference type="ARBA" id="ARBA00010618"/>
    </source>
</evidence>
<feature type="domain" description="KOW" evidence="7">
    <location>
        <begin position="7"/>
        <end position="34"/>
    </location>
</feature>
<dbReference type="InterPro" id="IPR041988">
    <property type="entry name" value="Ribosomal_uL24_KOW"/>
</dbReference>